<evidence type="ECO:0000256" key="6">
    <source>
        <dbReference type="ARBA" id="ARBA00022989"/>
    </source>
</evidence>
<dbReference type="PIRSF" id="PIRSF006648">
    <property type="entry name" value="DrrB"/>
    <property type="match status" value="1"/>
</dbReference>
<dbReference type="GO" id="GO:0140359">
    <property type="term" value="F:ABC-type transporter activity"/>
    <property type="evidence" value="ECO:0007669"/>
    <property type="project" value="InterPro"/>
</dbReference>
<evidence type="ECO:0000256" key="9">
    <source>
        <dbReference type="RuleBase" id="RU361157"/>
    </source>
</evidence>
<feature type="transmembrane region" description="Helical" evidence="9">
    <location>
        <begin position="221"/>
        <end position="239"/>
    </location>
</feature>
<evidence type="ECO:0000313" key="11">
    <source>
        <dbReference type="EMBL" id="MBA9001460.1"/>
    </source>
</evidence>
<evidence type="ECO:0000256" key="4">
    <source>
        <dbReference type="ARBA" id="ARBA00022475"/>
    </source>
</evidence>
<evidence type="ECO:0000256" key="1">
    <source>
        <dbReference type="ARBA" id="ARBA00004651"/>
    </source>
</evidence>
<keyword evidence="5 9" id="KW-0812">Transmembrane</keyword>
<dbReference type="InterPro" id="IPR013525">
    <property type="entry name" value="ABC2_TM"/>
</dbReference>
<keyword evidence="12" id="KW-1185">Reference proteome</keyword>
<gene>
    <name evidence="11" type="ORF">HNR21_000342</name>
</gene>
<feature type="domain" description="ABC transmembrane type-2" evidence="10">
    <location>
        <begin position="17"/>
        <end position="242"/>
    </location>
</feature>
<evidence type="ECO:0000256" key="7">
    <source>
        <dbReference type="ARBA" id="ARBA00023136"/>
    </source>
</evidence>
<dbReference type="EMBL" id="JACJII010000001">
    <property type="protein sequence ID" value="MBA9001460.1"/>
    <property type="molecule type" value="Genomic_DNA"/>
</dbReference>
<keyword evidence="7 9" id="KW-0472">Membrane</keyword>
<dbReference type="AlphaFoldDB" id="A0A7W3MT74"/>
<dbReference type="InterPro" id="IPR051449">
    <property type="entry name" value="ABC-2_transporter_component"/>
</dbReference>
<comment type="similarity">
    <text evidence="2 9">Belongs to the ABC-2 integral membrane protein family.</text>
</comment>
<evidence type="ECO:0000256" key="8">
    <source>
        <dbReference type="ARBA" id="ARBA00023251"/>
    </source>
</evidence>
<dbReference type="GO" id="GO:0046677">
    <property type="term" value="P:response to antibiotic"/>
    <property type="evidence" value="ECO:0007669"/>
    <property type="project" value="UniProtKB-KW"/>
</dbReference>
<dbReference type="RefSeq" id="WP_182703748.1">
    <property type="nucleotide sequence ID" value="NZ_JACJII010000001.1"/>
</dbReference>
<dbReference type="PANTHER" id="PTHR30294:SF38">
    <property type="entry name" value="TRANSPORT PERMEASE PROTEIN"/>
    <property type="match status" value="1"/>
</dbReference>
<evidence type="ECO:0000256" key="5">
    <source>
        <dbReference type="ARBA" id="ARBA00022692"/>
    </source>
</evidence>
<protein>
    <recommendedName>
        <fullName evidence="9">Transport permease protein</fullName>
    </recommendedName>
</protein>
<keyword evidence="8" id="KW-0046">Antibiotic resistance</keyword>
<feature type="transmembrane region" description="Helical" evidence="9">
    <location>
        <begin position="94"/>
        <end position="123"/>
    </location>
</feature>
<dbReference type="GO" id="GO:0043190">
    <property type="term" value="C:ATP-binding cassette (ABC) transporter complex"/>
    <property type="evidence" value="ECO:0007669"/>
    <property type="project" value="InterPro"/>
</dbReference>
<comment type="caution">
    <text evidence="11">The sequence shown here is derived from an EMBL/GenBank/DDBJ whole genome shotgun (WGS) entry which is preliminary data.</text>
</comment>
<evidence type="ECO:0000313" key="12">
    <source>
        <dbReference type="Proteomes" id="UP000539313"/>
    </source>
</evidence>
<keyword evidence="6 9" id="KW-1133">Transmembrane helix</keyword>
<sequence length="244" mass="26057">MSIAVTSATTRRILRQLRHDHRTVAMIVGVPSLLMILLRYVFDQPALFDRVGPILLGVFPFIIMFIVTSVGTLRERTGGTLERLMTTPLGRLDLLLGYALAFGLVALLQVAVVLTISLTWLGLDLAGSVGTLVAVAVLDALLGVALGLLASAFARTEFQAVQLMPAFVLPQALLCGLFVPRDQMAGWLEAISTVLPLSYAVEAMQEVSREPGVTGTLLRDVAVIAGCVLLALALGAATLRRRTP</sequence>
<dbReference type="Proteomes" id="UP000539313">
    <property type="component" value="Unassembled WGS sequence"/>
</dbReference>
<name>A0A7W3MT74_9ACTN</name>
<keyword evidence="4 9" id="KW-1003">Cell membrane</keyword>
<reference evidence="11 12" key="1">
    <citation type="submission" date="2020-08" db="EMBL/GenBank/DDBJ databases">
        <title>Sequencing the genomes of 1000 actinobacteria strains.</title>
        <authorList>
            <person name="Klenk H.-P."/>
        </authorList>
    </citation>
    <scope>NUCLEOTIDE SEQUENCE [LARGE SCALE GENOMIC DNA]</scope>
    <source>
        <strain evidence="11 12">DSM 45823</strain>
    </source>
</reference>
<keyword evidence="3 9" id="KW-0813">Transport</keyword>
<feature type="transmembrane region" description="Helical" evidence="9">
    <location>
        <begin position="21"/>
        <end position="42"/>
    </location>
</feature>
<feature type="transmembrane region" description="Helical" evidence="9">
    <location>
        <begin position="129"/>
        <end position="153"/>
    </location>
</feature>
<dbReference type="Pfam" id="PF01061">
    <property type="entry name" value="ABC2_membrane"/>
    <property type="match status" value="1"/>
</dbReference>
<comment type="subcellular location">
    <subcellularLocation>
        <location evidence="1 9">Cell membrane</location>
        <topology evidence="1 9">Multi-pass membrane protein</topology>
    </subcellularLocation>
</comment>
<organism evidence="11 12">
    <name type="scientific">Thermomonospora cellulosilytica</name>
    <dbReference type="NCBI Taxonomy" id="1411118"/>
    <lineage>
        <taxon>Bacteria</taxon>
        <taxon>Bacillati</taxon>
        <taxon>Actinomycetota</taxon>
        <taxon>Actinomycetes</taxon>
        <taxon>Streptosporangiales</taxon>
        <taxon>Thermomonosporaceae</taxon>
        <taxon>Thermomonospora</taxon>
    </lineage>
</organism>
<dbReference type="InterPro" id="IPR047817">
    <property type="entry name" value="ABC2_TM_bact-type"/>
</dbReference>
<dbReference type="PROSITE" id="PS51012">
    <property type="entry name" value="ABC_TM2"/>
    <property type="match status" value="1"/>
</dbReference>
<dbReference type="InterPro" id="IPR000412">
    <property type="entry name" value="ABC_2_transport"/>
</dbReference>
<evidence type="ECO:0000256" key="2">
    <source>
        <dbReference type="ARBA" id="ARBA00007783"/>
    </source>
</evidence>
<feature type="transmembrane region" description="Helical" evidence="9">
    <location>
        <begin position="160"/>
        <end position="179"/>
    </location>
</feature>
<proteinExistence type="inferred from homology"/>
<evidence type="ECO:0000259" key="10">
    <source>
        <dbReference type="PROSITE" id="PS51012"/>
    </source>
</evidence>
<dbReference type="PANTHER" id="PTHR30294">
    <property type="entry name" value="MEMBRANE COMPONENT OF ABC TRANSPORTER YHHJ-RELATED"/>
    <property type="match status" value="1"/>
</dbReference>
<feature type="transmembrane region" description="Helical" evidence="9">
    <location>
        <begin position="54"/>
        <end position="73"/>
    </location>
</feature>
<accession>A0A7W3MT74</accession>
<evidence type="ECO:0000256" key="3">
    <source>
        <dbReference type="ARBA" id="ARBA00022448"/>
    </source>
</evidence>